<dbReference type="SUPFAM" id="SSF53927">
    <property type="entry name" value="Cytidine deaminase-like"/>
    <property type="match status" value="1"/>
</dbReference>
<dbReference type="EMBL" id="JBBLXS010000230">
    <property type="protein sequence ID" value="MEK0186551.1"/>
    <property type="molecule type" value="Genomic_DNA"/>
</dbReference>
<reference evidence="4 5" key="1">
    <citation type="journal article" date="2020" name="Harmful Algae">
        <title>Molecular and morphological characterization of a novel dihydroanatoxin-a producing Microcoleus species (cyanobacteria) from the Russian River, California, USA.</title>
        <authorList>
            <person name="Conklin K.Y."/>
            <person name="Stancheva R."/>
            <person name="Otten T.G."/>
            <person name="Fadness R."/>
            <person name="Boyer G.L."/>
            <person name="Read B."/>
            <person name="Zhang X."/>
            <person name="Sheath R.G."/>
        </authorList>
    </citation>
    <scope>NUCLEOTIDE SEQUENCE [LARGE SCALE GENOMIC DNA]</scope>
    <source>
        <strain evidence="4 5">PTRS2</strain>
    </source>
</reference>
<comment type="caution">
    <text evidence="4">The sequence shown here is derived from an EMBL/GenBank/DDBJ whole genome shotgun (WGS) entry which is preliminary data.</text>
</comment>
<accession>A0ABU8YQB2</accession>
<evidence type="ECO:0000313" key="5">
    <source>
        <dbReference type="Proteomes" id="UP001384579"/>
    </source>
</evidence>
<dbReference type="CDD" id="cd01284">
    <property type="entry name" value="Riboflavin_deaminase-reductase"/>
    <property type="match status" value="1"/>
</dbReference>
<dbReference type="PANTHER" id="PTHR11079">
    <property type="entry name" value="CYTOSINE DEAMINASE FAMILY MEMBER"/>
    <property type="match status" value="1"/>
</dbReference>
<proteinExistence type="predicted"/>
<evidence type="ECO:0000256" key="2">
    <source>
        <dbReference type="ARBA" id="ARBA00022833"/>
    </source>
</evidence>
<sequence length="125" mass="13204">MATFPTDASAIVSSSTQLKNSEIQEFDRAMMRRCIELARRALGKTAPNPLVGAVIVRDGKIVGEGFHPGAGEPHAEVFALREAGELAAGATVYVNLEPCNHYGRTPPCSEALIQAKVAKVVAGMV</sequence>
<keyword evidence="5" id="KW-1185">Reference proteome</keyword>
<feature type="non-terminal residue" evidence="4">
    <location>
        <position position="125"/>
    </location>
</feature>
<dbReference type="PROSITE" id="PS51747">
    <property type="entry name" value="CYT_DCMP_DEAMINASES_2"/>
    <property type="match status" value="1"/>
</dbReference>
<evidence type="ECO:0000313" key="4">
    <source>
        <dbReference type="EMBL" id="MEK0186551.1"/>
    </source>
</evidence>
<dbReference type="PROSITE" id="PS00903">
    <property type="entry name" value="CYT_DCMP_DEAMINASES_1"/>
    <property type="match status" value="1"/>
</dbReference>
<dbReference type="InterPro" id="IPR016193">
    <property type="entry name" value="Cytidine_deaminase-like"/>
</dbReference>
<dbReference type="Pfam" id="PF00383">
    <property type="entry name" value="dCMP_cyt_deam_1"/>
    <property type="match status" value="1"/>
</dbReference>
<dbReference type="RefSeq" id="WP_340541645.1">
    <property type="nucleotide sequence ID" value="NZ_JBBLXS010000230.1"/>
</dbReference>
<gene>
    <name evidence="4" type="ORF">WMG39_17085</name>
</gene>
<dbReference type="InterPro" id="IPR016192">
    <property type="entry name" value="APOBEC/CMP_deaminase_Zn-bd"/>
</dbReference>
<protein>
    <submittedName>
        <fullName evidence="4">Deaminase</fullName>
    </submittedName>
</protein>
<name>A0ABU8YQB2_9CYAN</name>
<feature type="domain" description="CMP/dCMP-type deaminase" evidence="3">
    <location>
        <begin position="25"/>
        <end position="125"/>
    </location>
</feature>
<dbReference type="Gene3D" id="3.40.140.10">
    <property type="entry name" value="Cytidine Deaminase, domain 2"/>
    <property type="match status" value="1"/>
</dbReference>
<keyword evidence="2" id="KW-0862">Zinc</keyword>
<keyword evidence="1" id="KW-0479">Metal-binding</keyword>
<organism evidence="4 5">
    <name type="scientific">Microcoleus anatoxicus PTRS2</name>
    <dbReference type="NCBI Taxonomy" id="2705321"/>
    <lineage>
        <taxon>Bacteria</taxon>
        <taxon>Bacillati</taxon>
        <taxon>Cyanobacteriota</taxon>
        <taxon>Cyanophyceae</taxon>
        <taxon>Oscillatoriophycideae</taxon>
        <taxon>Oscillatoriales</taxon>
        <taxon>Microcoleaceae</taxon>
        <taxon>Microcoleus</taxon>
        <taxon>Microcoleus anatoxicus</taxon>
    </lineage>
</organism>
<evidence type="ECO:0000256" key="1">
    <source>
        <dbReference type="ARBA" id="ARBA00022723"/>
    </source>
</evidence>
<dbReference type="Proteomes" id="UP001384579">
    <property type="component" value="Unassembled WGS sequence"/>
</dbReference>
<dbReference type="InterPro" id="IPR002125">
    <property type="entry name" value="CMP_dCMP_dom"/>
</dbReference>
<evidence type="ECO:0000259" key="3">
    <source>
        <dbReference type="PROSITE" id="PS51747"/>
    </source>
</evidence>
<dbReference type="PANTHER" id="PTHR11079:SF162">
    <property type="entry name" value="RIBOFLAVIN BIOSYNTHESIS PROTEIN PYRD, CHLOROPLASTIC"/>
    <property type="match status" value="1"/>
</dbReference>